<dbReference type="PANTHER" id="PTHR30290">
    <property type="entry name" value="PERIPLASMIC BINDING COMPONENT OF ABC TRANSPORTER"/>
    <property type="match status" value="1"/>
</dbReference>
<organism evidence="6 7">
    <name type="scientific">Oceanibacterium hippocampi</name>
    <dbReference type="NCBI Taxonomy" id="745714"/>
    <lineage>
        <taxon>Bacteria</taxon>
        <taxon>Pseudomonadati</taxon>
        <taxon>Pseudomonadota</taxon>
        <taxon>Alphaproteobacteria</taxon>
        <taxon>Sneathiellales</taxon>
        <taxon>Sneathiellaceae</taxon>
        <taxon>Oceanibacterium</taxon>
    </lineage>
</organism>
<feature type="domain" description="Solute-binding protein family 5" evidence="5">
    <location>
        <begin position="82"/>
        <end position="421"/>
    </location>
</feature>
<dbReference type="GO" id="GO:0043190">
    <property type="term" value="C:ATP-binding cassette (ABC) transporter complex"/>
    <property type="evidence" value="ECO:0007669"/>
    <property type="project" value="InterPro"/>
</dbReference>
<dbReference type="Gene3D" id="3.10.105.10">
    <property type="entry name" value="Dipeptide-binding Protein, Domain 3"/>
    <property type="match status" value="1"/>
</dbReference>
<evidence type="ECO:0000259" key="5">
    <source>
        <dbReference type="Pfam" id="PF00496"/>
    </source>
</evidence>
<dbReference type="PANTHER" id="PTHR30290:SF38">
    <property type="entry name" value="D,D-DIPEPTIDE-BINDING PERIPLASMIC PROTEIN DDPA-RELATED"/>
    <property type="match status" value="1"/>
</dbReference>
<dbReference type="GO" id="GO:1904680">
    <property type="term" value="F:peptide transmembrane transporter activity"/>
    <property type="evidence" value="ECO:0007669"/>
    <property type="project" value="TreeGrafter"/>
</dbReference>
<proteinExistence type="inferred from homology"/>
<dbReference type="InterPro" id="IPR006311">
    <property type="entry name" value="TAT_signal"/>
</dbReference>
<keyword evidence="7" id="KW-1185">Reference proteome</keyword>
<dbReference type="SUPFAM" id="SSF53850">
    <property type="entry name" value="Periplasmic binding protein-like II"/>
    <property type="match status" value="1"/>
</dbReference>
<dbReference type="InterPro" id="IPR039424">
    <property type="entry name" value="SBP_5"/>
</dbReference>
<dbReference type="PIRSF" id="PIRSF002741">
    <property type="entry name" value="MppA"/>
    <property type="match status" value="1"/>
</dbReference>
<dbReference type="AlphaFoldDB" id="A0A1Y5U2H1"/>
<feature type="chain" id="PRO_5010991244" evidence="4">
    <location>
        <begin position="33"/>
        <end position="530"/>
    </location>
</feature>
<feature type="signal peptide" evidence="4">
    <location>
        <begin position="1"/>
        <end position="32"/>
    </location>
</feature>
<gene>
    <name evidence="6" type="primary">gsiB_3</name>
    <name evidence="6" type="ORF">OCH7691_03896</name>
</gene>
<dbReference type="InterPro" id="IPR030678">
    <property type="entry name" value="Peptide/Ni-bd"/>
</dbReference>
<protein>
    <submittedName>
        <fullName evidence="6">Glutathione-binding protein GsiB</fullName>
    </submittedName>
</protein>
<evidence type="ECO:0000313" key="7">
    <source>
        <dbReference type="Proteomes" id="UP000193200"/>
    </source>
</evidence>
<sequence length="530" mass="59096">MLKLPLSRRAFLASTTALVAANMVGFSPDLMAATPKSGGTLRLAVNETIDTFDPFTTNATIVRTMHSHIFESLYTYDGKYGLIPELAAGHSVSDDGKVWTFTIIEGARFHDGSVLEAEDVAATWARFMKISPRAATLGGNVTSVKAAGKDSVVFEFSSDPGPFLEKISTPHSAFKILPRAIAQAAMDRPLEDGEIIGTGPFLLKAWKRGESLTMGRFDDYRVDERYTGADGLGGRRTAHVDEVVWTFISEAGAQEAGLKTDRFDFADNVPIEMRGSLESTAGYSGTVVKPLNWLNMMVNHHNPPLDDVRIRRAIQIGIDQALVMVGTIGDPDLIRLSPGLAFEEQVWFSRAGDQYYNKNAKDEARKLISDAGYANQEIVLMTTRTISNLYKSAVIIQQELQGLGLNVRLEVLDWGALLAHVSKDELRPKWHLSSMEHSIRHDPYGWDLNFRTDKWTPYANPAMDAALDKIARLRDFGQRKEAFETVQTIFHEDVVNIKCGDYFAWHAHRSHVKGYKNFNGYVFWDVWLDA</sequence>
<dbReference type="EMBL" id="FWFR01000004">
    <property type="protein sequence ID" value="SLN75592.1"/>
    <property type="molecule type" value="Genomic_DNA"/>
</dbReference>
<accession>A0A1Y5U2H1</accession>
<dbReference type="GO" id="GO:0030288">
    <property type="term" value="C:outer membrane-bounded periplasmic space"/>
    <property type="evidence" value="ECO:0007669"/>
    <property type="project" value="UniProtKB-ARBA"/>
</dbReference>
<evidence type="ECO:0000256" key="1">
    <source>
        <dbReference type="ARBA" id="ARBA00004418"/>
    </source>
</evidence>
<evidence type="ECO:0000256" key="3">
    <source>
        <dbReference type="ARBA" id="ARBA00022729"/>
    </source>
</evidence>
<comment type="subcellular location">
    <subcellularLocation>
        <location evidence="1">Periplasm</location>
    </subcellularLocation>
</comment>
<dbReference type="PROSITE" id="PS51318">
    <property type="entry name" value="TAT"/>
    <property type="match status" value="1"/>
</dbReference>
<dbReference type="Gene3D" id="3.40.190.10">
    <property type="entry name" value="Periplasmic binding protein-like II"/>
    <property type="match status" value="1"/>
</dbReference>
<dbReference type="InParanoid" id="A0A1Y5U2H1"/>
<evidence type="ECO:0000313" key="6">
    <source>
        <dbReference type="EMBL" id="SLN75592.1"/>
    </source>
</evidence>
<comment type="similarity">
    <text evidence="2">Belongs to the bacterial solute-binding protein 5 family.</text>
</comment>
<reference evidence="6 7" key="1">
    <citation type="submission" date="2017-03" db="EMBL/GenBank/DDBJ databases">
        <authorList>
            <person name="Afonso C.L."/>
            <person name="Miller P.J."/>
            <person name="Scott M.A."/>
            <person name="Spackman E."/>
            <person name="Goraichik I."/>
            <person name="Dimitrov K.M."/>
            <person name="Suarez D.L."/>
            <person name="Swayne D.E."/>
        </authorList>
    </citation>
    <scope>NUCLEOTIDE SEQUENCE [LARGE SCALE GENOMIC DNA]</scope>
    <source>
        <strain evidence="6 7">CECT 7691</strain>
    </source>
</reference>
<evidence type="ECO:0000256" key="2">
    <source>
        <dbReference type="ARBA" id="ARBA00005695"/>
    </source>
</evidence>
<evidence type="ECO:0000256" key="4">
    <source>
        <dbReference type="SAM" id="SignalP"/>
    </source>
</evidence>
<dbReference type="InterPro" id="IPR000914">
    <property type="entry name" value="SBP_5_dom"/>
</dbReference>
<dbReference type="Pfam" id="PF00496">
    <property type="entry name" value="SBP_bac_5"/>
    <property type="match status" value="1"/>
</dbReference>
<keyword evidence="3 4" id="KW-0732">Signal</keyword>
<dbReference type="Proteomes" id="UP000193200">
    <property type="component" value="Unassembled WGS sequence"/>
</dbReference>
<dbReference type="RefSeq" id="WP_176245169.1">
    <property type="nucleotide sequence ID" value="NZ_FWFR01000004.1"/>
</dbReference>
<name>A0A1Y5U2H1_9PROT</name>
<dbReference type="GO" id="GO:0015833">
    <property type="term" value="P:peptide transport"/>
    <property type="evidence" value="ECO:0007669"/>
    <property type="project" value="TreeGrafter"/>
</dbReference>